<dbReference type="CDD" id="cd04301">
    <property type="entry name" value="NAT_SF"/>
    <property type="match status" value="1"/>
</dbReference>
<proteinExistence type="predicted"/>
<dbReference type="EMBL" id="CP086356">
    <property type="protein sequence ID" value="UNI17687.1"/>
    <property type="molecule type" value="Genomic_DNA"/>
</dbReference>
<reference evidence="2" key="1">
    <citation type="submission" date="2021-11" db="EMBL/GenBank/DDBJ databases">
        <title>Purpureocillium_takamizusanense_genome.</title>
        <authorList>
            <person name="Nguyen N.-H."/>
        </authorList>
    </citation>
    <scope>NUCLEOTIDE SEQUENCE</scope>
    <source>
        <strain evidence="2">PT3</strain>
    </source>
</reference>
<dbReference type="AlphaFoldDB" id="A0A9Q8VAD5"/>
<dbReference type="Proteomes" id="UP000829364">
    <property type="component" value="Chromosome 3"/>
</dbReference>
<dbReference type="PANTHER" id="PTHR42791">
    <property type="entry name" value="GNAT FAMILY ACETYLTRANSFERASE"/>
    <property type="match status" value="1"/>
</dbReference>
<dbReference type="GO" id="GO:0016747">
    <property type="term" value="F:acyltransferase activity, transferring groups other than amino-acyl groups"/>
    <property type="evidence" value="ECO:0007669"/>
    <property type="project" value="InterPro"/>
</dbReference>
<dbReference type="OrthoDB" id="10017208at2759"/>
<evidence type="ECO:0000313" key="3">
    <source>
        <dbReference type="Proteomes" id="UP000829364"/>
    </source>
</evidence>
<evidence type="ECO:0000259" key="1">
    <source>
        <dbReference type="PROSITE" id="PS51186"/>
    </source>
</evidence>
<dbReference type="Gene3D" id="3.40.630.30">
    <property type="match status" value="1"/>
</dbReference>
<dbReference type="InterPro" id="IPR016181">
    <property type="entry name" value="Acyl_CoA_acyltransferase"/>
</dbReference>
<name>A0A9Q8VAD5_9HYPO</name>
<dbReference type="SUPFAM" id="SSF55729">
    <property type="entry name" value="Acyl-CoA N-acyltransferases (Nat)"/>
    <property type="match status" value="1"/>
</dbReference>
<feature type="domain" description="N-acetyltransferase" evidence="1">
    <location>
        <begin position="3"/>
        <end position="214"/>
    </location>
</feature>
<dbReference type="InterPro" id="IPR000182">
    <property type="entry name" value="GNAT_dom"/>
</dbReference>
<dbReference type="PANTHER" id="PTHR42791:SF2">
    <property type="entry name" value="N-ACETYLTRANSFERASE DOMAIN-CONTAINING PROTEIN"/>
    <property type="match status" value="1"/>
</dbReference>
<dbReference type="PROSITE" id="PS51186">
    <property type="entry name" value="GNAT"/>
    <property type="match status" value="1"/>
</dbReference>
<dbReference type="GeneID" id="72065968"/>
<dbReference type="RefSeq" id="XP_047841168.1">
    <property type="nucleotide sequence ID" value="XM_047985191.1"/>
</dbReference>
<organism evidence="2 3">
    <name type="scientific">Purpureocillium takamizusanense</name>
    <dbReference type="NCBI Taxonomy" id="2060973"/>
    <lineage>
        <taxon>Eukaryota</taxon>
        <taxon>Fungi</taxon>
        <taxon>Dikarya</taxon>
        <taxon>Ascomycota</taxon>
        <taxon>Pezizomycotina</taxon>
        <taxon>Sordariomycetes</taxon>
        <taxon>Hypocreomycetidae</taxon>
        <taxon>Hypocreales</taxon>
        <taxon>Ophiocordycipitaceae</taxon>
        <taxon>Purpureocillium</taxon>
    </lineage>
</organism>
<dbReference type="Pfam" id="PF13673">
    <property type="entry name" value="Acetyltransf_10"/>
    <property type="match status" value="1"/>
</dbReference>
<gene>
    <name evidence="2" type="ORF">JDV02_004012</name>
</gene>
<dbReference type="InterPro" id="IPR052523">
    <property type="entry name" value="Trichothecene_AcTrans"/>
</dbReference>
<dbReference type="KEGG" id="ptkz:JDV02_004012"/>
<protein>
    <recommendedName>
        <fullName evidence="1">N-acetyltransferase domain-containing protein</fullName>
    </recommendedName>
</protein>
<evidence type="ECO:0000313" key="2">
    <source>
        <dbReference type="EMBL" id="UNI17687.1"/>
    </source>
</evidence>
<keyword evidence="3" id="KW-1185">Reference proteome</keyword>
<accession>A0A9Q8VAD5</accession>
<sequence>MTLHARPATEADLAQIADIAAAAFHPDTDAISRHLFPPHLRPQGALGDEEDPARSWRLIRKGMKLRAENTVLMVAVDDALGGKVVGFSLWDTPTDGDEPRSAVSSQAPSPALDEAAFAEMHHALDQDVQKHFGQGGIKDVFHLDYIGVDPQQQRRGIGRMLLDWGLKRAEQQQRSIYLIATPAGRPLYQAAGFEELGQLNIFDAPHYSMIRRFGHQ</sequence>